<evidence type="ECO:0000259" key="6">
    <source>
        <dbReference type="PROSITE" id="PS51296"/>
    </source>
</evidence>
<dbReference type="InterPro" id="IPR017941">
    <property type="entry name" value="Rieske_2Fe-2S"/>
</dbReference>
<dbReference type="InterPro" id="IPR036922">
    <property type="entry name" value="Rieske_2Fe-2S_sf"/>
</dbReference>
<evidence type="ECO:0000256" key="4">
    <source>
        <dbReference type="ARBA" id="ARBA00023014"/>
    </source>
</evidence>
<name>A0A0D7EMF3_RHOPL</name>
<keyword evidence="4" id="KW-0411">Iron-sulfur</keyword>
<feature type="non-terminal residue" evidence="7">
    <location>
        <position position="1"/>
    </location>
</feature>
<keyword evidence="2" id="KW-0479">Metal-binding</keyword>
<keyword evidence="5" id="KW-1015">Disulfide bond</keyword>
<comment type="caution">
    <text evidence="7">The sequence shown here is derived from an EMBL/GenBank/DDBJ whole genome shotgun (WGS) entry which is preliminary data.</text>
</comment>
<evidence type="ECO:0000256" key="1">
    <source>
        <dbReference type="ARBA" id="ARBA00022714"/>
    </source>
</evidence>
<reference evidence="7 8" key="1">
    <citation type="submission" date="2014-11" db="EMBL/GenBank/DDBJ databases">
        <title>Genomics and ecophysiology of heterotrophic nitrogen fixing bacteria isolated from estuarine surface water.</title>
        <authorList>
            <person name="Bentzon-Tilia M."/>
            <person name="Severin I."/>
            <person name="Hansen L.H."/>
            <person name="Riemann L."/>
        </authorList>
    </citation>
    <scope>NUCLEOTIDE SEQUENCE [LARGE SCALE GENOMIC DNA]</scope>
    <source>
        <strain evidence="7 8">BAL398</strain>
    </source>
</reference>
<evidence type="ECO:0000256" key="5">
    <source>
        <dbReference type="ARBA" id="ARBA00023157"/>
    </source>
</evidence>
<dbReference type="EMBL" id="JXXE01000345">
    <property type="protein sequence ID" value="KIZ40637.1"/>
    <property type="molecule type" value="Genomic_DNA"/>
</dbReference>
<feature type="domain" description="Rieske" evidence="6">
    <location>
        <begin position="1"/>
        <end position="34"/>
    </location>
</feature>
<dbReference type="GO" id="GO:0051537">
    <property type="term" value="F:2 iron, 2 sulfur cluster binding"/>
    <property type="evidence" value="ECO:0007669"/>
    <property type="project" value="UniProtKB-KW"/>
</dbReference>
<organism evidence="7 8">
    <name type="scientific">Rhodopseudomonas palustris</name>
    <dbReference type="NCBI Taxonomy" id="1076"/>
    <lineage>
        <taxon>Bacteria</taxon>
        <taxon>Pseudomonadati</taxon>
        <taxon>Pseudomonadota</taxon>
        <taxon>Alphaproteobacteria</taxon>
        <taxon>Hyphomicrobiales</taxon>
        <taxon>Nitrobacteraceae</taxon>
        <taxon>Rhodopseudomonas</taxon>
    </lineage>
</organism>
<keyword evidence="1" id="KW-0001">2Fe-2S</keyword>
<evidence type="ECO:0000313" key="7">
    <source>
        <dbReference type="EMBL" id="KIZ40637.1"/>
    </source>
</evidence>
<evidence type="ECO:0000256" key="3">
    <source>
        <dbReference type="ARBA" id="ARBA00023004"/>
    </source>
</evidence>
<dbReference type="Proteomes" id="UP000032515">
    <property type="component" value="Unassembled WGS sequence"/>
</dbReference>
<sequence>HGSQYDSSGRIRLGPAPLNLALVPYEFLSDAKLQIGVA</sequence>
<gene>
    <name evidence="7" type="ORF">OO17_17225</name>
</gene>
<dbReference type="AlphaFoldDB" id="A0A0D7EMF3"/>
<accession>A0A0D7EMF3</accession>
<dbReference type="PANTHER" id="PTHR10134">
    <property type="entry name" value="CYTOCHROME B-C1 COMPLEX SUBUNIT RIESKE, MITOCHONDRIAL"/>
    <property type="match status" value="1"/>
</dbReference>
<proteinExistence type="predicted"/>
<evidence type="ECO:0000256" key="2">
    <source>
        <dbReference type="ARBA" id="ARBA00022723"/>
    </source>
</evidence>
<dbReference type="PATRIC" id="fig|1076.23.peg.3701"/>
<dbReference type="InterPro" id="IPR014349">
    <property type="entry name" value="Rieske_Fe-S_prot"/>
</dbReference>
<evidence type="ECO:0000313" key="8">
    <source>
        <dbReference type="Proteomes" id="UP000032515"/>
    </source>
</evidence>
<dbReference type="SUPFAM" id="SSF50022">
    <property type="entry name" value="ISP domain"/>
    <property type="match status" value="1"/>
</dbReference>
<keyword evidence="3" id="KW-0408">Iron</keyword>
<dbReference type="PROSITE" id="PS51296">
    <property type="entry name" value="RIESKE"/>
    <property type="match status" value="1"/>
</dbReference>
<dbReference type="Gene3D" id="2.102.10.10">
    <property type="entry name" value="Rieske [2Fe-2S] iron-sulphur domain"/>
    <property type="match status" value="1"/>
</dbReference>
<protein>
    <submittedName>
        <fullName evidence="7">Ubiquinol-cytochrome C reductase</fullName>
    </submittedName>
</protein>
<dbReference type="GO" id="GO:0046872">
    <property type="term" value="F:metal ion binding"/>
    <property type="evidence" value="ECO:0007669"/>
    <property type="project" value="UniProtKB-KW"/>
</dbReference>